<keyword evidence="3" id="KW-1185">Reference proteome</keyword>
<evidence type="ECO:0000313" key="2">
    <source>
        <dbReference type="EMBL" id="CAA7055345.1"/>
    </source>
</evidence>
<dbReference type="OrthoDB" id="1724124at2759"/>
<dbReference type="PANTHER" id="PTHR33333:SF39">
    <property type="entry name" value="HIG1 DOMAIN-CONTAINING PROTEIN"/>
    <property type="match status" value="1"/>
</dbReference>
<gene>
    <name evidence="2" type="ORF">MERR_LOCUS42581</name>
</gene>
<sequence length="83" mass="9049">MNSDERKDNKDEKSKFYDTATTVIGIAGAVGAVVGLLSWIGSGSKAKGPQEKMMKAPGKDGHIVRKDFENNPKDYFKDLCGKK</sequence>
<reference evidence="2" key="1">
    <citation type="submission" date="2020-01" db="EMBL/GenBank/DDBJ databases">
        <authorList>
            <person name="Mishra B."/>
        </authorList>
    </citation>
    <scope>NUCLEOTIDE SEQUENCE [LARGE SCALE GENOMIC DNA]</scope>
</reference>
<evidence type="ECO:0000313" key="3">
    <source>
        <dbReference type="Proteomes" id="UP000467841"/>
    </source>
</evidence>
<dbReference type="PANTHER" id="PTHR33333">
    <property type="entry name" value="ERYTHROCYTE MEMBRANE PROTEIN 1-LIKE"/>
    <property type="match status" value="1"/>
</dbReference>
<dbReference type="Proteomes" id="UP000467841">
    <property type="component" value="Unassembled WGS sequence"/>
</dbReference>
<feature type="transmembrane region" description="Helical" evidence="1">
    <location>
        <begin position="20"/>
        <end position="40"/>
    </location>
</feature>
<proteinExistence type="predicted"/>
<evidence type="ECO:0000256" key="1">
    <source>
        <dbReference type="SAM" id="Phobius"/>
    </source>
</evidence>
<keyword evidence="1" id="KW-0812">Transmembrane</keyword>
<name>A0A6D2KEA1_9BRAS</name>
<accession>A0A6D2KEA1</accession>
<comment type="caution">
    <text evidence="2">The sequence shown here is derived from an EMBL/GenBank/DDBJ whole genome shotgun (WGS) entry which is preliminary data.</text>
</comment>
<protein>
    <submittedName>
        <fullName evidence="2">Uncharacterized protein</fullName>
    </submittedName>
</protein>
<keyword evidence="1" id="KW-1133">Transmembrane helix</keyword>
<dbReference type="EMBL" id="CACVBM020001607">
    <property type="protein sequence ID" value="CAA7055345.1"/>
    <property type="molecule type" value="Genomic_DNA"/>
</dbReference>
<dbReference type="AlphaFoldDB" id="A0A6D2KEA1"/>
<keyword evidence="1" id="KW-0472">Membrane</keyword>
<dbReference type="InterPro" id="IPR039926">
    <property type="entry name" value="Egg_app_1"/>
</dbReference>
<organism evidence="2 3">
    <name type="scientific">Microthlaspi erraticum</name>
    <dbReference type="NCBI Taxonomy" id="1685480"/>
    <lineage>
        <taxon>Eukaryota</taxon>
        <taxon>Viridiplantae</taxon>
        <taxon>Streptophyta</taxon>
        <taxon>Embryophyta</taxon>
        <taxon>Tracheophyta</taxon>
        <taxon>Spermatophyta</taxon>
        <taxon>Magnoliopsida</taxon>
        <taxon>eudicotyledons</taxon>
        <taxon>Gunneridae</taxon>
        <taxon>Pentapetalae</taxon>
        <taxon>rosids</taxon>
        <taxon>malvids</taxon>
        <taxon>Brassicales</taxon>
        <taxon>Brassicaceae</taxon>
        <taxon>Coluteocarpeae</taxon>
        <taxon>Microthlaspi</taxon>
    </lineage>
</organism>